<feature type="compositionally biased region" description="Low complexity" evidence="6">
    <location>
        <begin position="822"/>
        <end position="834"/>
    </location>
</feature>
<keyword evidence="3 5" id="KW-0067">ATP-binding</keyword>
<evidence type="ECO:0000313" key="9">
    <source>
        <dbReference type="Proteomes" id="UP001165080"/>
    </source>
</evidence>
<dbReference type="Proteomes" id="UP001165080">
    <property type="component" value="Unassembled WGS sequence"/>
</dbReference>
<dbReference type="InterPro" id="IPR001752">
    <property type="entry name" value="Kinesin_motor_dom"/>
</dbReference>
<dbReference type="PANTHER" id="PTHR24115">
    <property type="entry name" value="KINESIN-RELATED"/>
    <property type="match status" value="1"/>
</dbReference>
<dbReference type="GO" id="GO:0005874">
    <property type="term" value="C:microtubule"/>
    <property type="evidence" value="ECO:0007669"/>
    <property type="project" value="UniProtKB-KW"/>
</dbReference>
<dbReference type="SMART" id="SM00129">
    <property type="entry name" value="KISc"/>
    <property type="match status" value="1"/>
</dbReference>
<feature type="region of interest" description="Disordered" evidence="6">
    <location>
        <begin position="84"/>
        <end position="108"/>
    </location>
</feature>
<feature type="region of interest" description="Disordered" evidence="6">
    <location>
        <begin position="1"/>
        <end position="32"/>
    </location>
</feature>
<feature type="compositionally biased region" description="Gly residues" evidence="6">
    <location>
        <begin position="236"/>
        <end position="246"/>
    </location>
</feature>
<evidence type="ECO:0000256" key="6">
    <source>
        <dbReference type="SAM" id="MobiDB-lite"/>
    </source>
</evidence>
<dbReference type="InterPro" id="IPR027640">
    <property type="entry name" value="Kinesin-like_fam"/>
</dbReference>
<feature type="region of interest" description="Disordered" evidence="6">
    <location>
        <begin position="740"/>
        <end position="1059"/>
    </location>
</feature>
<dbReference type="GO" id="GO:0016887">
    <property type="term" value="F:ATP hydrolysis activity"/>
    <property type="evidence" value="ECO:0007669"/>
    <property type="project" value="TreeGrafter"/>
</dbReference>
<dbReference type="InterPro" id="IPR036961">
    <property type="entry name" value="Kinesin_motor_dom_sf"/>
</dbReference>
<dbReference type="AlphaFoldDB" id="A0A9W6BVL2"/>
<feature type="binding site" evidence="5">
    <location>
        <begin position="168"/>
        <end position="175"/>
    </location>
    <ligand>
        <name>ATP</name>
        <dbReference type="ChEBI" id="CHEBI:30616"/>
    </ligand>
</feature>
<reference evidence="8 9" key="1">
    <citation type="journal article" date="2023" name="Commun. Biol.">
        <title>Reorganization of the ancestral sex-determining regions during the evolution of trioecy in Pleodorina starrii.</title>
        <authorList>
            <person name="Takahashi K."/>
            <person name="Suzuki S."/>
            <person name="Kawai-Toyooka H."/>
            <person name="Yamamoto K."/>
            <person name="Hamaji T."/>
            <person name="Ootsuki R."/>
            <person name="Yamaguchi H."/>
            <person name="Kawachi M."/>
            <person name="Higashiyama T."/>
            <person name="Nozaki H."/>
        </authorList>
    </citation>
    <scope>NUCLEOTIDE SEQUENCE [LARGE SCALE GENOMIC DNA]</scope>
    <source>
        <strain evidence="8 9">NIES-4479</strain>
    </source>
</reference>
<gene>
    <name evidence="8" type="primary">PLEST004515</name>
    <name evidence="8" type="ORF">PLESTB_001435000</name>
</gene>
<feature type="compositionally biased region" description="Low complexity" evidence="6">
    <location>
        <begin position="841"/>
        <end position="855"/>
    </location>
</feature>
<sequence>MALPAPHYLGLRSGEEALGAESPGSDGSDMMPRRLRYSEVVLPLEFLRDDAESSAPAAPSAAAKEHRPLKVFARIKPAALNNPACGHQSASAATAPGEGAAGPSQSSLLQTTASDVTLRMRDGGATTFAFDSVFEGSEQQDFFSTAIEPLLDDMVSLRKASSVFMSYGASGTGKSYTMGGTAAQPGMIPLTLQRLFQVLRDSGLEHQVQLSFYEVYGNKVTDLLRPLNAATAGAGAAAGGRGGGGKPPQQQQQQQPALNIVRVGAGFCLPGLLQYHALNADDGLAQYTSAARLRKKEATKVNSESSRSHAVFTVQVLEVEGGVAKGRSATLSLVDLAGVERVAQTQHAGNKLRESAGINSSLSVLRRCLEVLRHNQASAQRVAAAAAAVAAGGAGPAPGGPRMLVPPVRESGLTTLFSGVLSGRGNLALSVHLSPHPDDYPMTLETLKFGALAAKLTVNAAAPEAPLPPPPPQVHAEAHAPGGRGGAGPSRAGPSGRRLAAAGVVGLQESIPEEGDAEAAAMQEEEEEEEEARKAEAEEEAQEQDEAAEQYDRQVEPYNAQEELMADAAVDEVEAAGHPEGAPAVGAATTAAAAEAAAPDAVKAAAAVAADSAPGASSGSDYARGCGGTERHRVEAGAEAAAAETAGGAEAAGVSGLEPQQQQQHMREEGCAGRQAAAPACWDLGQERTASPVPCQPSLELQLADCRRELQLERAAKQELEQQLQAALASLRDLQQRLEQVQADQQQQLLQSAETQAGQEGQRQQREPQHQEREPQQQREPHQEREPGEAAQADGVGTVSVAAIGPVGLDNPGAAPAPPREGAPGAVAAPTVGGRSPTEDAGAARGREPAAGSGPVEAMEVDRTARDGERCGGEGDRAKAAALAAAAVARDASGSRAPADPRVARCGAQQGDTAVRRAGRAGGSSGGGGRRRKVAGAAAAAATAAGERPPSGEPPGALAQAQPAAGGGRSAGTSRRAARAQKARQCEGEGEGPPRKRRRGAEDEDEDDEGGGGAGQPPREVQQAEAVGVQKGEGELRGSGRGPTPVAGRTRRQRRVGGQ</sequence>
<evidence type="ECO:0000256" key="1">
    <source>
        <dbReference type="ARBA" id="ARBA00022701"/>
    </source>
</evidence>
<feature type="compositionally biased region" description="Low complexity" evidence="6">
    <location>
        <begin position="935"/>
        <end position="946"/>
    </location>
</feature>
<evidence type="ECO:0000256" key="4">
    <source>
        <dbReference type="ARBA" id="ARBA00023175"/>
    </source>
</evidence>
<feature type="compositionally biased region" description="Low complexity" evidence="6">
    <location>
        <begin position="880"/>
        <end position="897"/>
    </location>
</feature>
<name>A0A9W6BVL2_9CHLO</name>
<feature type="compositionally biased region" description="Low complexity" evidence="6">
    <location>
        <begin position="954"/>
        <end position="964"/>
    </location>
</feature>
<feature type="compositionally biased region" description="Low complexity" evidence="6">
    <location>
        <begin position="637"/>
        <end position="653"/>
    </location>
</feature>
<keyword evidence="2 5" id="KW-0547">Nucleotide-binding</keyword>
<feature type="domain" description="Kinesin motor" evidence="7">
    <location>
        <begin position="68"/>
        <end position="456"/>
    </location>
</feature>
<organism evidence="8 9">
    <name type="scientific">Pleodorina starrii</name>
    <dbReference type="NCBI Taxonomy" id="330485"/>
    <lineage>
        <taxon>Eukaryota</taxon>
        <taxon>Viridiplantae</taxon>
        <taxon>Chlorophyta</taxon>
        <taxon>core chlorophytes</taxon>
        <taxon>Chlorophyceae</taxon>
        <taxon>CS clade</taxon>
        <taxon>Chlamydomonadales</taxon>
        <taxon>Volvocaceae</taxon>
        <taxon>Pleodorina</taxon>
    </lineage>
</organism>
<protein>
    <submittedName>
        <fullName evidence="8">Kinesin-like protein kif7</fullName>
    </submittedName>
</protein>
<evidence type="ECO:0000256" key="2">
    <source>
        <dbReference type="ARBA" id="ARBA00022741"/>
    </source>
</evidence>
<feature type="compositionally biased region" description="Low complexity" evidence="6">
    <location>
        <begin position="740"/>
        <end position="751"/>
    </location>
</feature>
<dbReference type="GO" id="GO:0008017">
    <property type="term" value="F:microtubule binding"/>
    <property type="evidence" value="ECO:0007669"/>
    <property type="project" value="InterPro"/>
</dbReference>
<feature type="compositionally biased region" description="Basic residues" evidence="6">
    <location>
        <begin position="1049"/>
        <end position="1059"/>
    </location>
</feature>
<feature type="region of interest" description="Disordered" evidence="6">
    <location>
        <begin position="611"/>
        <end position="671"/>
    </location>
</feature>
<feature type="compositionally biased region" description="Acidic residues" evidence="6">
    <location>
        <begin position="537"/>
        <end position="549"/>
    </location>
</feature>
<feature type="region of interest" description="Disordered" evidence="6">
    <location>
        <begin position="462"/>
        <end position="551"/>
    </location>
</feature>
<dbReference type="GO" id="GO:0003777">
    <property type="term" value="F:microtubule motor activity"/>
    <property type="evidence" value="ECO:0007669"/>
    <property type="project" value="InterPro"/>
</dbReference>
<evidence type="ECO:0000256" key="5">
    <source>
        <dbReference type="PROSITE-ProRule" id="PRU00283"/>
    </source>
</evidence>
<dbReference type="EMBL" id="BRXU01000025">
    <property type="protein sequence ID" value="GLC59033.1"/>
    <property type="molecule type" value="Genomic_DNA"/>
</dbReference>
<comment type="similarity">
    <text evidence="5">Belongs to the TRAFAC class myosin-kinesin ATPase superfamily. Kinesin family.</text>
</comment>
<dbReference type="Pfam" id="PF00225">
    <property type="entry name" value="Kinesin"/>
    <property type="match status" value="1"/>
</dbReference>
<proteinExistence type="inferred from homology"/>
<evidence type="ECO:0000256" key="3">
    <source>
        <dbReference type="ARBA" id="ARBA00022840"/>
    </source>
</evidence>
<dbReference type="InterPro" id="IPR027417">
    <property type="entry name" value="P-loop_NTPase"/>
</dbReference>
<dbReference type="Gene3D" id="3.40.850.10">
    <property type="entry name" value="Kinesin motor domain"/>
    <property type="match status" value="1"/>
</dbReference>
<keyword evidence="4 5" id="KW-0505">Motor protein</keyword>
<feature type="compositionally biased region" description="Low complexity" evidence="6">
    <location>
        <begin position="611"/>
        <end position="620"/>
    </location>
</feature>
<feature type="compositionally biased region" description="Acidic residues" evidence="6">
    <location>
        <begin position="511"/>
        <end position="530"/>
    </location>
</feature>
<dbReference type="GO" id="GO:0005871">
    <property type="term" value="C:kinesin complex"/>
    <property type="evidence" value="ECO:0007669"/>
    <property type="project" value="TreeGrafter"/>
</dbReference>
<dbReference type="SUPFAM" id="SSF52540">
    <property type="entry name" value="P-loop containing nucleoside triphosphate hydrolases"/>
    <property type="match status" value="1"/>
</dbReference>
<feature type="compositionally biased region" description="Low complexity" evidence="6">
    <location>
        <begin position="89"/>
        <end position="104"/>
    </location>
</feature>
<comment type="caution">
    <text evidence="8">The sequence shown here is derived from an EMBL/GenBank/DDBJ whole genome shotgun (WGS) entry which is preliminary data.</text>
</comment>
<dbReference type="PRINTS" id="PR00380">
    <property type="entry name" value="KINESINHEAVY"/>
</dbReference>
<keyword evidence="1" id="KW-0493">Microtubule</keyword>
<dbReference type="PANTHER" id="PTHR24115:SF1008">
    <property type="entry name" value="KINESIN-LIKE PROTEIN SUBITO"/>
    <property type="match status" value="1"/>
</dbReference>
<dbReference type="GO" id="GO:0007018">
    <property type="term" value="P:microtubule-based movement"/>
    <property type="evidence" value="ECO:0007669"/>
    <property type="project" value="InterPro"/>
</dbReference>
<feature type="compositionally biased region" description="Basic and acidic residues" evidence="6">
    <location>
        <begin position="860"/>
        <end position="879"/>
    </location>
</feature>
<evidence type="ECO:0000313" key="8">
    <source>
        <dbReference type="EMBL" id="GLC59033.1"/>
    </source>
</evidence>
<keyword evidence="9" id="KW-1185">Reference proteome</keyword>
<evidence type="ECO:0000259" key="7">
    <source>
        <dbReference type="PROSITE" id="PS50067"/>
    </source>
</evidence>
<feature type="compositionally biased region" description="Basic and acidic residues" evidence="6">
    <location>
        <begin position="763"/>
        <end position="788"/>
    </location>
</feature>
<accession>A0A9W6BVL2</accession>
<feature type="region of interest" description="Disordered" evidence="6">
    <location>
        <begin position="235"/>
        <end position="255"/>
    </location>
</feature>
<dbReference type="PROSITE" id="PS50067">
    <property type="entry name" value="KINESIN_MOTOR_2"/>
    <property type="match status" value="1"/>
</dbReference>
<feature type="compositionally biased region" description="Low complexity" evidence="6">
    <location>
        <begin position="489"/>
        <end position="498"/>
    </location>
</feature>
<dbReference type="GO" id="GO:0005524">
    <property type="term" value="F:ATP binding"/>
    <property type="evidence" value="ECO:0007669"/>
    <property type="project" value="UniProtKB-UniRule"/>
</dbReference>
<dbReference type="GO" id="GO:0005634">
    <property type="term" value="C:nucleus"/>
    <property type="evidence" value="ECO:0007669"/>
    <property type="project" value="TreeGrafter"/>
</dbReference>